<protein>
    <submittedName>
        <fullName evidence="2">Uncharacterized protein</fullName>
    </submittedName>
</protein>
<organism evidence="2 3">
    <name type="scientific">Anabaena subtropica FACHB-260</name>
    <dbReference type="NCBI Taxonomy" id="2692884"/>
    <lineage>
        <taxon>Bacteria</taxon>
        <taxon>Bacillati</taxon>
        <taxon>Cyanobacteriota</taxon>
        <taxon>Cyanophyceae</taxon>
        <taxon>Nostocales</taxon>
        <taxon>Nostocaceae</taxon>
        <taxon>Anabaena</taxon>
    </lineage>
</organism>
<keyword evidence="1" id="KW-1133">Transmembrane helix</keyword>
<feature type="transmembrane region" description="Helical" evidence="1">
    <location>
        <begin position="6"/>
        <end position="25"/>
    </location>
</feature>
<keyword evidence="1" id="KW-0472">Membrane</keyword>
<sequence length="65" mass="7165">MIYGNMPMMIFILASGYLFTVYLLLGLAKRTGKKPSINNRTVVATNNSQQELSISPTVSEIVNSQ</sequence>
<proteinExistence type="predicted"/>
<keyword evidence="3" id="KW-1185">Reference proteome</keyword>
<name>A0ABR8CMI3_9NOST</name>
<accession>A0ABR8CMI3</accession>
<dbReference type="Proteomes" id="UP000607281">
    <property type="component" value="Unassembled WGS sequence"/>
</dbReference>
<evidence type="ECO:0000313" key="3">
    <source>
        <dbReference type="Proteomes" id="UP000607281"/>
    </source>
</evidence>
<evidence type="ECO:0000313" key="2">
    <source>
        <dbReference type="EMBL" id="MBD2343991.1"/>
    </source>
</evidence>
<dbReference type="RefSeq" id="WP_190406457.1">
    <property type="nucleotide sequence ID" value="NZ_JACJRF010000009.1"/>
</dbReference>
<gene>
    <name evidence="2" type="ORF">H6G18_07490</name>
</gene>
<evidence type="ECO:0000256" key="1">
    <source>
        <dbReference type="SAM" id="Phobius"/>
    </source>
</evidence>
<reference evidence="2 3" key="1">
    <citation type="journal article" date="2020" name="ISME J.">
        <title>Comparative genomics reveals insights into cyanobacterial evolution and habitat adaptation.</title>
        <authorList>
            <person name="Chen M.Y."/>
            <person name="Teng W.K."/>
            <person name="Zhao L."/>
            <person name="Hu C.X."/>
            <person name="Zhou Y.K."/>
            <person name="Han B.P."/>
            <person name="Song L.R."/>
            <person name="Shu W.S."/>
        </authorList>
    </citation>
    <scope>NUCLEOTIDE SEQUENCE [LARGE SCALE GENOMIC DNA]</scope>
    <source>
        <strain evidence="2 3">FACHB-260</strain>
    </source>
</reference>
<keyword evidence="1" id="KW-0812">Transmembrane</keyword>
<comment type="caution">
    <text evidence="2">The sequence shown here is derived from an EMBL/GenBank/DDBJ whole genome shotgun (WGS) entry which is preliminary data.</text>
</comment>
<dbReference type="EMBL" id="JACJRF010000009">
    <property type="protein sequence ID" value="MBD2343991.1"/>
    <property type="molecule type" value="Genomic_DNA"/>
</dbReference>